<evidence type="ECO:0000256" key="1">
    <source>
        <dbReference type="SAM" id="Phobius"/>
    </source>
</evidence>
<feature type="transmembrane region" description="Helical" evidence="1">
    <location>
        <begin position="553"/>
        <end position="575"/>
    </location>
</feature>
<dbReference type="EMBL" id="JBIAZU010000008">
    <property type="protein sequence ID" value="MFF5296427.1"/>
    <property type="molecule type" value="Genomic_DNA"/>
</dbReference>
<evidence type="ECO:0000313" key="3">
    <source>
        <dbReference type="EMBL" id="MFF5296427.1"/>
    </source>
</evidence>
<dbReference type="Proteomes" id="UP001602245">
    <property type="component" value="Unassembled WGS sequence"/>
</dbReference>
<keyword evidence="4" id="KW-1185">Reference proteome</keyword>
<evidence type="ECO:0000259" key="2">
    <source>
        <dbReference type="Pfam" id="PF07693"/>
    </source>
</evidence>
<feature type="transmembrane region" description="Helical" evidence="1">
    <location>
        <begin position="527"/>
        <end position="547"/>
    </location>
</feature>
<accession>A0ABW6WT00</accession>
<dbReference type="Pfam" id="PF07693">
    <property type="entry name" value="KAP_NTPase"/>
    <property type="match status" value="1"/>
</dbReference>
<keyword evidence="1" id="KW-0472">Membrane</keyword>
<proteinExistence type="predicted"/>
<gene>
    <name evidence="3" type="ORF">ACFY35_43915</name>
</gene>
<dbReference type="PANTHER" id="PTHR22674:SF6">
    <property type="entry name" value="NTPASE KAP FAMILY P-LOOP DOMAIN-CONTAINING PROTEIN 1"/>
    <property type="match status" value="1"/>
</dbReference>
<evidence type="ECO:0000313" key="4">
    <source>
        <dbReference type="Proteomes" id="UP001602245"/>
    </source>
</evidence>
<dbReference type="InterPro" id="IPR011047">
    <property type="entry name" value="Quinoprotein_ADH-like_sf"/>
</dbReference>
<dbReference type="InterPro" id="IPR011646">
    <property type="entry name" value="KAP_P-loop"/>
</dbReference>
<feature type="domain" description="KAP NTPase" evidence="2">
    <location>
        <begin position="390"/>
        <end position="850"/>
    </location>
</feature>
<organism evidence="3 4">
    <name type="scientific">Paractinoplanes globisporus</name>
    <dbReference type="NCBI Taxonomy" id="113565"/>
    <lineage>
        <taxon>Bacteria</taxon>
        <taxon>Bacillati</taxon>
        <taxon>Actinomycetota</taxon>
        <taxon>Actinomycetes</taxon>
        <taxon>Micromonosporales</taxon>
        <taxon>Micromonosporaceae</taxon>
        <taxon>Paractinoplanes</taxon>
    </lineage>
</organism>
<keyword evidence="1" id="KW-1133">Transmembrane helix</keyword>
<reference evidence="3 4" key="1">
    <citation type="submission" date="2024-10" db="EMBL/GenBank/DDBJ databases">
        <title>The Natural Products Discovery Center: Release of the First 8490 Sequenced Strains for Exploring Actinobacteria Biosynthetic Diversity.</title>
        <authorList>
            <person name="Kalkreuter E."/>
            <person name="Kautsar S.A."/>
            <person name="Yang D."/>
            <person name="Bader C.D."/>
            <person name="Teijaro C.N."/>
            <person name="Fluegel L."/>
            <person name="Davis C.M."/>
            <person name="Simpson J.R."/>
            <person name="Lauterbach L."/>
            <person name="Steele A.D."/>
            <person name="Gui C."/>
            <person name="Meng S."/>
            <person name="Li G."/>
            <person name="Viehrig K."/>
            <person name="Ye F."/>
            <person name="Su P."/>
            <person name="Kiefer A.F."/>
            <person name="Nichols A."/>
            <person name="Cepeda A.J."/>
            <person name="Yan W."/>
            <person name="Fan B."/>
            <person name="Jiang Y."/>
            <person name="Adhikari A."/>
            <person name="Zheng C.-J."/>
            <person name="Schuster L."/>
            <person name="Cowan T.M."/>
            <person name="Smanski M.J."/>
            <person name="Chevrette M.G."/>
            <person name="De Carvalho L.P.S."/>
            <person name="Shen B."/>
        </authorList>
    </citation>
    <scope>NUCLEOTIDE SEQUENCE [LARGE SCALE GENOMIC DNA]</scope>
    <source>
        <strain evidence="3 4">NPDC000087</strain>
    </source>
</reference>
<dbReference type="RefSeq" id="WP_020517197.1">
    <property type="nucleotide sequence ID" value="NZ_JBIAZU010000008.1"/>
</dbReference>
<comment type="caution">
    <text evidence="3">The sequence shown here is derived from an EMBL/GenBank/DDBJ whole genome shotgun (WGS) entry which is preliminary data.</text>
</comment>
<dbReference type="PANTHER" id="PTHR22674">
    <property type="entry name" value="NTPASE, KAP FAMILY P-LOOP DOMAIN-CONTAINING 1"/>
    <property type="match status" value="1"/>
</dbReference>
<name>A0ABW6WT00_9ACTN</name>
<dbReference type="InterPro" id="IPR052754">
    <property type="entry name" value="NTPase_KAP_P-loop"/>
</dbReference>
<dbReference type="SUPFAM" id="SSF50998">
    <property type="entry name" value="Quinoprotein alcohol dehydrogenase-like"/>
    <property type="match status" value="1"/>
</dbReference>
<keyword evidence="1" id="KW-0812">Transmembrane</keyword>
<sequence length="942" mass="100262">MPGNDVHALTAFWGPEARVRAGQVARRCLQWGHMSFHELDGMGPARTVEDHLEIVWRRWSRRHITAFDDDVLLLGLALDEEVGQHLLRKGLVHEHVARRLKSGADPVWDQLSRDGRALAENQPLLAAAYGAPPSWTATLPEPVRLAAFAPDGGRVAVLAGSDVYDVAPSSPPRHVGVLPDDVRSLGWGRDGIIALTAALDGFRVVDVATGASLGAIGRATGGVLAGGLPAWVTGPDGLRRWWGPAAPEDVLAADGEVLAVDDIGSHGLIGYGDGAVVLKAGDEPPPGPGDRPHRHRPGALVDLEDDVGVASVTKDRRVMVCDRGGRLIAEILTGSRPVGALASGGGGRCLAIAFGEELAVWPVSPAVTHAVAGYHPDNAGLDLLGADRDAAALAALIASKDLRPPLAVGVFGEWGSGKTFVLDRIVERLRELSWSRDRGFLEDIVVVPFNAWHYAETNLWASLVDQVLQAIRPSAGPSPRLSPAVTEAERLAAVASDEVAFLDAELATVEETIRHSAARLVRWRRTAWVTGGLVLVFAAAAVVAVAVGRSAAVFASLSAVTAVGGYLAAAAGQLISARGQAKEIASAGREGLAAVGRFSGRAAAARRADLLERVRVARGEQERLRALASEVRSDPMVAMLGLLPSVTEYRDQLSLVTRTRTLFTEMDDAFRGRKRVVVAIDDLDRCPAEKVVQVLEAVHLLFNFEMFVVVLAVDTRWLEESLRIRYHQLLGGDGDATPADYLEKIIQIPMRLPPLDAGLVRALMTGLTGVAAASPVLPQAAPAALRPAPPEPEASAMSFAVGTEPREQPRDRPGKLLATTPEEAAAMAAVAPLVGSTPRTVKRFVNTYRLIKARAKEPGDFDDRRDGIGDHEVVAFLLAVVTGQREYAGELLAALARAEGGTLRDAVSSPPVVAWLFTRETYASAPAHRFASWATEVARFSF</sequence>
<protein>
    <submittedName>
        <fullName evidence="3">P-loop NTPase fold protein</fullName>
    </submittedName>
</protein>